<sequence length="149" mass="16499">MQKMSLLLVCLIAIFTGCSKSTDNTHTEVRPVVTTELTKQDGLDHWKLRMVPKVNTLGQQGYDIEFQNSGDASVKDVTVYYRIDTKEKLSGSTVKADSKTVVSKLDPNEKISLSDLTLPVNTPISVEVDWLEGNHISKGTGIFKIIESK</sequence>
<reference evidence="2 3" key="1">
    <citation type="submission" date="2022-08" db="EMBL/GenBank/DDBJ databases">
        <title>Paenibacillus endoradicis sp. nov., Paenibacillus radicibacter sp. nov and Paenibacillus pararadicis sp. nov., three cold-adapted plant growth-promoting bacteria isolated from root of Larix gmelinii in Great Khingan.</title>
        <authorList>
            <person name="Xue H."/>
        </authorList>
    </citation>
    <scope>NUCLEOTIDE SEQUENCE [LARGE SCALE GENOMIC DNA]</scope>
    <source>
        <strain evidence="2 3">N5-1-1-5</strain>
    </source>
</reference>
<keyword evidence="3" id="KW-1185">Reference proteome</keyword>
<keyword evidence="1" id="KW-0732">Signal</keyword>
<comment type="caution">
    <text evidence="2">The sequence shown here is derived from an EMBL/GenBank/DDBJ whole genome shotgun (WGS) entry which is preliminary data.</text>
</comment>
<evidence type="ECO:0008006" key="4">
    <source>
        <dbReference type="Google" id="ProtNLM"/>
    </source>
</evidence>
<feature type="signal peptide" evidence="1">
    <location>
        <begin position="1"/>
        <end position="21"/>
    </location>
</feature>
<protein>
    <recommendedName>
        <fullName evidence="4">Lipoprotein</fullName>
    </recommendedName>
</protein>
<evidence type="ECO:0000313" key="3">
    <source>
        <dbReference type="Proteomes" id="UP001300012"/>
    </source>
</evidence>
<name>A0ABT1YDT5_9BACL</name>
<organism evidence="2 3">
    <name type="scientific">Paenibacillus radicis</name>
    <name type="common">ex Xue et al. 2023</name>
    <dbReference type="NCBI Taxonomy" id="2972489"/>
    <lineage>
        <taxon>Bacteria</taxon>
        <taxon>Bacillati</taxon>
        <taxon>Bacillota</taxon>
        <taxon>Bacilli</taxon>
        <taxon>Bacillales</taxon>
        <taxon>Paenibacillaceae</taxon>
        <taxon>Paenibacillus</taxon>
    </lineage>
</organism>
<accession>A0ABT1YDT5</accession>
<gene>
    <name evidence="2" type="ORF">NV381_08995</name>
</gene>
<feature type="chain" id="PRO_5046585240" description="Lipoprotein" evidence="1">
    <location>
        <begin position="22"/>
        <end position="149"/>
    </location>
</feature>
<dbReference type="Proteomes" id="UP001300012">
    <property type="component" value="Unassembled WGS sequence"/>
</dbReference>
<dbReference type="PROSITE" id="PS51257">
    <property type="entry name" value="PROKAR_LIPOPROTEIN"/>
    <property type="match status" value="1"/>
</dbReference>
<proteinExistence type="predicted"/>
<evidence type="ECO:0000256" key="1">
    <source>
        <dbReference type="SAM" id="SignalP"/>
    </source>
</evidence>
<dbReference type="RefSeq" id="WP_258212938.1">
    <property type="nucleotide sequence ID" value="NZ_JANQBD010000005.1"/>
</dbReference>
<evidence type="ECO:0000313" key="2">
    <source>
        <dbReference type="EMBL" id="MCR8631337.1"/>
    </source>
</evidence>
<dbReference type="EMBL" id="JANQBD010000005">
    <property type="protein sequence ID" value="MCR8631337.1"/>
    <property type="molecule type" value="Genomic_DNA"/>
</dbReference>